<gene>
    <name evidence="3" type="primary">gcdC</name>
    <name evidence="3" type="ORF">CLLI_28480</name>
</gene>
<dbReference type="SUPFAM" id="SSF51230">
    <property type="entry name" value="Single hybrid motif"/>
    <property type="match status" value="1"/>
</dbReference>
<dbReference type="FunFam" id="2.40.50.100:FF:000003">
    <property type="entry name" value="Acetyl-CoA carboxylase biotin carboxyl carrier protein"/>
    <property type="match status" value="1"/>
</dbReference>
<dbReference type="InterPro" id="IPR011053">
    <property type="entry name" value="Single_hybrid_motif"/>
</dbReference>
<keyword evidence="3" id="KW-0456">Lyase</keyword>
<feature type="domain" description="Lipoyl-binding" evidence="2">
    <location>
        <begin position="57"/>
        <end position="133"/>
    </location>
</feature>
<dbReference type="InterPro" id="IPR000089">
    <property type="entry name" value="Biotin_lipoyl"/>
</dbReference>
<accession>A0A2T0AZJ4</accession>
<protein>
    <submittedName>
        <fullName evidence="3">Glutaconyl-CoA decarboxylase subunit gamma</fullName>
        <ecNumber evidence="3">4.1.1.70</ecNumber>
    </submittedName>
</protein>
<dbReference type="Pfam" id="PF00364">
    <property type="entry name" value="Biotin_lipoyl"/>
    <property type="match status" value="1"/>
</dbReference>
<evidence type="ECO:0000313" key="3">
    <source>
        <dbReference type="EMBL" id="PRR76642.1"/>
    </source>
</evidence>
<keyword evidence="4" id="KW-1185">Reference proteome</keyword>
<dbReference type="RefSeq" id="WP_106064861.1">
    <property type="nucleotide sequence ID" value="NZ_PVXO01000075.1"/>
</dbReference>
<dbReference type="EMBL" id="PVXO01000075">
    <property type="protein sequence ID" value="PRR76642.1"/>
    <property type="molecule type" value="Genomic_DNA"/>
</dbReference>
<dbReference type="InterPro" id="IPR050709">
    <property type="entry name" value="Biotin_Carboxyl_Carrier/Decarb"/>
</dbReference>
<dbReference type="CDD" id="cd06850">
    <property type="entry name" value="biotinyl_domain"/>
    <property type="match status" value="1"/>
</dbReference>
<dbReference type="GO" id="GO:0016829">
    <property type="term" value="F:lyase activity"/>
    <property type="evidence" value="ECO:0007669"/>
    <property type="project" value="UniProtKB-KW"/>
</dbReference>
<proteinExistence type="predicted"/>
<evidence type="ECO:0000259" key="2">
    <source>
        <dbReference type="PROSITE" id="PS50968"/>
    </source>
</evidence>
<dbReference type="AlphaFoldDB" id="A0A2T0AZJ4"/>
<dbReference type="OrthoDB" id="9812676at2"/>
<dbReference type="PANTHER" id="PTHR45266:SF3">
    <property type="entry name" value="OXALOACETATE DECARBOXYLASE ALPHA CHAIN"/>
    <property type="match status" value="1"/>
</dbReference>
<dbReference type="Gene3D" id="2.40.50.100">
    <property type="match status" value="1"/>
</dbReference>
<dbReference type="InterPro" id="IPR001882">
    <property type="entry name" value="Biotin_BS"/>
</dbReference>
<evidence type="ECO:0000313" key="4">
    <source>
        <dbReference type="Proteomes" id="UP000239706"/>
    </source>
</evidence>
<comment type="caution">
    <text evidence="3">The sequence shown here is derived from an EMBL/GenBank/DDBJ whole genome shotgun (WGS) entry which is preliminary data.</text>
</comment>
<dbReference type="Proteomes" id="UP000239706">
    <property type="component" value="Unassembled WGS sequence"/>
</dbReference>
<name>A0A2T0AZJ4_9CLOT</name>
<dbReference type="PROSITE" id="PS50968">
    <property type="entry name" value="BIOTINYL_LIPOYL"/>
    <property type="match status" value="1"/>
</dbReference>
<dbReference type="EC" id="4.1.1.70" evidence="3"/>
<sequence length="133" mass="14556">MKKFYVTVNGNRYEVEVEELAESSKDSCAAETINKGISNNVLIEKDTSNRLREAKSVLDKKVNGEKIEAPMPGIILSVNINEGDKIAKGQIMFILEAMKMENEIMAPRDGKVLSVDIAKGGKVDTGDLLAVIE</sequence>
<keyword evidence="1" id="KW-0092">Biotin</keyword>
<dbReference type="PANTHER" id="PTHR45266">
    <property type="entry name" value="OXALOACETATE DECARBOXYLASE ALPHA CHAIN"/>
    <property type="match status" value="1"/>
</dbReference>
<evidence type="ECO:0000256" key="1">
    <source>
        <dbReference type="ARBA" id="ARBA00023267"/>
    </source>
</evidence>
<reference evidence="3 4" key="1">
    <citation type="submission" date="2018-03" db="EMBL/GenBank/DDBJ databases">
        <title>Genome sequence of Clostridium liquoris DSM 100320.</title>
        <authorList>
            <person name="Poehlein A."/>
            <person name="Daniel R."/>
        </authorList>
    </citation>
    <scope>NUCLEOTIDE SEQUENCE [LARGE SCALE GENOMIC DNA]</scope>
    <source>
        <strain evidence="3 4">DSM 100320</strain>
    </source>
</reference>
<organism evidence="3 4">
    <name type="scientific">Clostridium liquoris</name>
    <dbReference type="NCBI Taxonomy" id="1289519"/>
    <lineage>
        <taxon>Bacteria</taxon>
        <taxon>Bacillati</taxon>
        <taxon>Bacillota</taxon>
        <taxon>Clostridia</taxon>
        <taxon>Eubacteriales</taxon>
        <taxon>Clostridiaceae</taxon>
        <taxon>Clostridium</taxon>
    </lineage>
</organism>
<dbReference type="PROSITE" id="PS00188">
    <property type="entry name" value="BIOTIN"/>
    <property type="match status" value="1"/>
</dbReference>